<dbReference type="NCBIfam" id="NF002490">
    <property type="entry name" value="PRK01777.1"/>
    <property type="match status" value="1"/>
</dbReference>
<evidence type="ECO:0000256" key="2">
    <source>
        <dbReference type="HAMAP-Rule" id="MF_00460"/>
    </source>
</evidence>
<proteinExistence type="inferred from homology"/>
<dbReference type="SUPFAM" id="SSF54285">
    <property type="entry name" value="MoaD/ThiS"/>
    <property type="match status" value="1"/>
</dbReference>
<protein>
    <recommendedName>
        <fullName evidence="2">UPF0125 protein EDC56_3394</fullName>
    </recommendedName>
</protein>
<dbReference type="PANTHER" id="PTHR37483:SF1">
    <property type="entry name" value="UPF0125 PROTEIN RATB"/>
    <property type="match status" value="1"/>
</dbReference>
<dbReference type="RefSeq" id="WP_123713731.1">
    <property type="nucleotide sequence ID" value="NZ_RKHR01000007.1"/>
</dbReference>
<dbReference type="Proteomes" id="UP000275394">
    <property type="component" value="Unassembled WGS sequence"/>
</dbReference>
<dbReference type="HAMAP" id="MF_00460">
    <property type="entry name" value="UPF0125_RnfH"/>
    <property type="match status" value="1"/>
</dbReference>
<dbReference type="Pfam" id="PF03658">
    <property type="entry name" value="Ub-RnfH"/>
    <property type="match status" value="1"/>
</dbReference>
<dbReference type="OrthoDB" id="9796575at2"/>
<dbReference type="EMBL" id="RKHR01000007">
    <property type="protein sequence ID" value="ROR98662.1"/>
    <property type="molecule type" value="Genomic_DNA"/>
</dbReference>
<sequence length="94" mass="10323">MKIEVAYALPHQQRIFSLDVDEGTTAKEAVQQAGVDKVFPALDVETAKLGIFGKSVKANQVLQEGDRVEVYRPLLADPKEVRKKRAAKAKEASS</sequence>
<accession>A0A3N2DFU0</accession>
<evidence type="ECO:0000256" key="1">
    <source>
        <dbReference type="ARBA" id="ARBA00010645"/>
    </source>
</evidence>
<gene>
    <name evidence="3" type="ORF">EDC56_3394</name>
</gene>
<dbReference type="Gene3D" id="3.10.20.280">
    <property type="entry name" value="RnfH-like"/>
    <property type="match status" value="1"/>
</dbReference>
<dbReference type="InterPro" id="IPR037021">
    <property type="entry name" value="RnfH_sf"/>
</dbReference>
<dbReference type="InterPro" id="IPR005346">
    <property type="entry name" value="RnfH"/>
</dbReference>
<dbReference type="InterPro" id="IPR016155">
    <property type="entry name" value="Mopterin_synth/thiamin_S_b"/>
</dbReference>
<evidence type="ECO:0000313" key="3">
    <source>
        <dbReference type="EMBL" id="ROR98662.1"/>
    </source>
</evidence>
<name>A0A3N2DFU0_9GAMM</name>
<dbReference type="AlphaFoldDB" id="A0A3N2DFU0"/>
<reference evidence="3 4" key="1">
    <citation type="submission" date="2018-11" db="EMBL/GenBank/DDBJ databases">
        <title>Genomic Encyclopedia of Type Strains, Phase IV (KMG-IV): sequencing the most valuable type-strain genomes for metagenomic binning, comparative biology and taxonomic classification.</title>
        <authorList>
            <person name="Goeker M."/>
        </authorList>
    </citation>
    <scope>NUCLEOTIDE SEQUENCE [LARGE SCALE GENOMIC DNA]</scope>
    <source>
        <strain evidence="3 4">DSM 100316</strain>
    </source>
</reference>
<comment type="similarity">
    <text evidence="1 2">Belongs to the UPF0125 (RnfH) family.</text>
</comment>
<keyword evidence="4" id="KW-1185">Reference proteome</keyword>
<comment type="caution">
    <text evidence="3">The sequence shown here is derived from an EMBL/GenBank/DDBJ whole genome shotgun (WGS) entry which is preliminary data.</text>
</comment>
<organism evidence="3 4">
    <name type="scientific">Sinobacterium caligoides</name>
    <dbReference type="NCBI Taxonomy" id="933926"/>
    <lineage>
        <taxon>Bacteria</taxon>
        <taxon>Pseudomonadati</taxon>
        <taxon>Pseudomonadota</taxon>
        <taxon>Gammaproteobacteria</taxon>
        <taxon>Cellvibrionales</taxon>
        <taxon>Spongiibacteraceae</taxon>
        <taxon>Sinobacterium</taxon>
    </lineage>
</organism>
<evidence type="ECO:0000313" key="4">
    <source>
        <dbReference type="Proteomes" id="UP000275394"/>
    </source>
</evidence>
<dbReference type="PANTHER" id="PTHR37483">
    <property type="entry name" value="UPF0125 PROTEIN RATB"/>
    <property type="match status" value="1"/>
</dbReference>